<evidence type="ECO:0000256" key="1">
    <source>
        <dbReference type="SAM" id="Phobius"/>
    </source>
</evidence>
<keyword evidence="1" id="KW-0812">Transmembrane</keyword>
<reference evidence="2 3" key="1">
    <citation type="journal article" date="2014" name="BMC Genomics">
        <title>Comparative genomics of the major fungal agents of human and animal Sporotrichosis: Sporothrix schenckii and Sporothrix brasiliensis.</title>
        <authorList>
            <person name="Teixeira M.M."/>
            <person name="de Almeida L.G."/>
            <person name="Kubitschek-Barreira P."/>
            <person name="Alves F.L."/>
            <person name="Kioshima E.S."/>
            <person name="Abadio A.K."/>
            <person name="Fernandes L."/>
            <person name="Derengowski L.S."/>
            <person name="Ferreira K.S."/>
            <person name="Souza R.C."/>
            <person name="Ruiz J.C."/>
            <person name="de Andrade N.C."/>
            <person name="Paes H.C."/>
            <person name="Nicola A.M."/>
            <person name="Albuquerque P."/>
            <person name="Gerber A.L."/>
            <person name="Martins V.P."/>
            <person name="Peconick L.D."/>
            <person name="Neto A.V."/>
            <person name="Chaucanez C.B."/>
            <person name="Silva P.A."/>
            <person name="Cunha O.L."/>
            <person name="de Oliveira F.F."/>
            <person name="dos Santos T.C."/>
            <person name="Barros A.L."/>
            <person name="Soares M.A."/>
            <person name="de Oliveira L.M."/>
            <person name="Marini M.M."/>
            <person name="Villalobos-Duno H."/>
            <person name="Cunha M.M."/>
            <person name="de Hoog S."/>
            <person name="da Silveira J.F."/>
            <person name="Henrissat B."/>
            <person name="Nino-Vega G.A."/>
            <person name="Cisalpino P.S."/>
            <person name="Mora-Montes H.M."/>
            <person name="Almeida S.R."/>
            <person name="Stajich J.E."/>
            <person name="Lopes-Bezerra L.M."/>
            <person name="Vasconcelos A.T."/>
            <person name="Felipe M.S."/>
        </authorList>
    </citation>
    <scope>NUCLEOTIDE SEQUENCE [LARGE SCALE GENOMIC DNA]</scope>
    <source>
        <strain evidence="2 3">1099-18</strain>
    </source>
</reference>
<protein>
    <submittedName>
        <fullName evidence="2">Uncharacterized protein</fullName>
    </submittedName>
</protein>
<dbReference type="EMBL" id="AXCR01000010">
    <property type="protein sequence ID" value="KJR82407.1"/>
    <property type="molecule type" value="Genomic_DNA"/>
</dbReference>
<proteinExistence type="predicted"/>
<comment type="caution">
    <text evidence="2">The sequence shown here is derived from an EMBL/GenBank/DDBJ whole genome shotgun (WGS) entry which is preliminary data.</text>
</comment>
<dbReference type="RefSeq" id="XP_016585083.1">
    <property type="nucleotide sequence ID" value="XM_016730494.1"/>
</dbReference>
<evidence type="ECO:0000313" key="2">
    <source>
        <dbReference type="EMBL" id="KJR82407.1"/>
    </source>
</evidence>
<dbReference type="Proteomes" id="UP000033710">
    <property type="component" value="Unassembled WGS sequence"/>
</dbReference>
<keyword evidence="1" id="KW-0472">Membrane</keyword>
<feature type="transmembrane region" description="Helical" evidence="1">
    <location>
        <begin position="64"/>
        <end position="91"/>
    </location>
</feature>
<organism evidence="2 3">
    <name type="scientific">Sporothrix schenckii 1099-18</name>
    <dbReference type="NCBI Taxonomy" id="1397361"/>
    <lineage>
        <taxon>Eukaryota</taxon>
        <taxon>Fungi</taxon>
        <taxon>Dikarya</taxon>
        <taxon>Ascomycota</taxon>
        <taxon>Pezizomycotina</taxon>
        <taxon>Sordariomycetes</taxon>
        <taxon>Sordariomycetidae</taxon>
        <taxon>Ophiostomatales</taxon>
        <taxon>Ophiostomataceae</taxon>
        <taxon>Sporothrix</taxon>
    </lineage>
</organism>
<evidence type="ECO:0000313" key="3">
    <source>
        <dbReference type="Proteomes" id="UP000033710"/>
    </source>
</evidence>
<gene>
    <name evidence="2" type="ORF">SPSK_03659</name>
</gene>
<name>A0A0F2LY58_SPOSC</name>
<reference evidence="2 3" key="2">
    <citation type="journal article" date="2015" name="Eukaryot. Cell">
        <title>Asexual propagation of a virulent clone complex in a human and feline outbreak of sporotrichosis.</title>
        <authorList>
            <person name="Teixeira Mde M."/>
            <person name="Rodrigues A.M."/>
            <person name="Tsui C.K."/>
            <person name="de Almeida L.G."/>
            <person name="Van Diepeningen A.D."/>
            <person name="van den Ende B.G."/>
            <person name="Fernandes G.F."/>
            <person name="Kano R."/>
            <person name="Hamelin R.C."/>
            <person name="Lopes-Bezerra L.M."/>
            <person name="Vasconcelos A.T."/>
            <person name="de Hoog S."/>
            <person name="de Camargo Z.P."/>
            <person name="Felipe M.S."/>
        </authorList>
    </citation>
    <scope>NUCLEOTIDE SEQUENCE [LARGE SCALE GENOMIC DNA]</scope>
    <source>
        <strain evidence="2 3">1099-18</strain>
    </source>
</reference>
<dbReference type="GeneID" id="27665771"/>
<sequence>MGPIGPTFDAIQCTLNAARTSEIGRIGLGSCKSGGVASDGLGLLKTLNIAARRADVVDSLLDDIFCLLFCSVTCRVVSLFVCLLILAIFLLRRRLNECAQCLYAINMLRVGRQCGQVCRQRIMKLACHVVGLLHERQVLEAEEARHCTVDDCDTLSGPQRGDHAGFERLEDRRLDTLECITRNSDSERE</sequence>
<dbReference type="KEGG" id="ssck:SPSK_03659"/>
<dbReference type="VEuPathDB" id="FungiDB:SPSK_03659"/>
<dbReference type="AlphaFoldDB" id="A0A0F2LY58"/>
<keyword evidence="1" id="KW-1133">Transmembrane helix</keyword>
<accession>A0A0F2LY58</accession>